<dbReference type="GO" id="GO:0005829">
    <property type="term" value="C:cytosol"/>
    <property type="evidence" value="ECO:0007669"/>
    <property type="project" value="TreeGrafter"/>
</dbReference>
<feature type="binding site" evidence="8 12">
    <location>
        <position position="415"/>
    </location>
    <ligand>
        <name>substrate</name>
    </ligand>
</feature>
<evidence type="ECO:0000256" key="14">
    <source>
        <dbReference type="RuleBase" id="RU004175"/>
    </source>
</evidence>
<feature type="binding site" evidence="8 12">
    <location>
        <position position="257"/>
    </location>
    <ligand>
        <name>substrate</name>
    </ligand>
</feature>
<feature type="binding site" evidence="8 13">
    <location>
        <position position="415"/>
    </location>
    <ligand>
        <name>Zn(2+)</name>
        <dbReference type="ChEBI" id="CHEBI:29105"/>
    </ligand>
</feature>
<dbReference type="PROSITE" id="PS00611">
    <property type="entry name" value="HISOL_DEHYDROGENASE"/>
    <property type="match status" value="1"/>
</dbReference>
<dbReference type="GO" id="GO:0004399">
    <property type="term" value="F:histidinol dehydrogenase activity"/>
    <property type="evidence" value="ECO:0007669"/>
    <property type="project" value="UniProtKB-UniRule"/>
</dbReference>
<dbReference type="HAMAP" id="MF_01024">
    <property type="entry name" value="HisD"/>
    <property type="match status" value="1"/>
</dbReference>
<name>A0AAT9LBD9_9FIRM</name>
<evidence type="ECO:0000256" key="10">
    <source>
        <dbReference type="PIRSR" id="PIRSR000099-1"/>
    </source>
</evidence>
<dbReference type="FunFam" id="3.40.50.1980:FF:000001">
    <property type="entry name" value="Histidinol dehydrogenase"/>
    <property type="match status" value="1"/>
</dbReference>
<evidence type="ECO:0000256" key="1">
    <source>
        <dbReference type="ARBA" id="ARBA00003850"/>
    </source>
</evidence>
<reference evidence="15" key="1">
    <citation type="submission" date="2020-10" db="EMBL/GenBank/DDBJ databases">
        <authorList>
            <person name="Kadnikov V."/>
            <person name="Beletsky A.V."/>
            <person name="Mardanov A.V."/>
            <person name="Karnachuk O.V."/>
            <person name="Ravin N.V."/>
        </authorList>
    </citation>
    <scope>NUCLEOTIDE SEQUENCE</scope>
    <source>
        <strain evidence="15">Bu02</strain>
    </source>
</reference>
<keyword evidence="8" id="KW-0028">Amino-acid biosynthesis</keyword>
<dbReference type="PIRSF" id="PIRSF000099">
    <property type="entry name" value="Histidinol_dh"/>
    <property type="match status" value="1"/>
</dbReference>
<feature type="binding site" evidence="8 13">
    <location>
        <position position="254"/>
    </location>
    <ligand>
        <name>Zn(2+)</name>
        <dbReference type="ChEBI" id="CHEBI:29105"/>
    </ligand>
</feature>
<dbReference type="FunFam" id="3.40.50.1980:FF:000026">
    <property type="entry name" value="Histidinol dehydrogenase"/>
    <property type="match status" value="1"/>
</dbReference>
<dbReference type="InterPro" id="IPR022695">
    <property type="entry name" value="Histidinol_DH_monofunct"/>
</dbReference>
<dbReference type="Gene3D" id="1.20.5.1300">
    <property type="match status" value="1"/>
</dbReference>
<evidence type="ECO:0000256" key="3">
    <source>
        <dbReference type="ARBA" id="ARBA00012965"/>
    </source>
</evidence>
<evidence type="ECO:0000313" key="15">
    <source>
        <dbReference type="EMBL" id="QUL97612.1"/>
    </source>
</evidence>
<keyword evidence="8 11" id="KW-0520">NAD</keyword>
<dbReference type="InterPro" id="IPR001692">
    <property type="entry name" value="Histidinol_DH_CS"/>
</dbReference>
<evidence type="ECO:0000256" key="4">
    <source>
        <dbReference type="ARBA" id="ARBA00022723"/>
    </source>
</evidence>
<reference evidence="15" key="2">
    <citation type="journal article" date="2023" name="Biology">
        <title>Prokaryotic Life Associated with Coal-Fire Gas Vents Revealed by Metagenomics.</title>
        <authorList>
            <person name="Kadnikov V.V."/>
            <person name="Mardanov A.V."/>
            <person name="Beletsky A.V."/>
            <person name="Karnachuk O.V."/>
            <person name="Ravin N.V."/>
        </authorList>
    </citation>
    <scope>NUCLEOTIDE SEQUENCE</scope>
    <source>
        <strain evidence="15">Bu02</strain>
    </source>
</reference>
<feature type="binding site" evidence="8 12">
    <location>
        <position position="232"/>
    </location>
    <ligand>
        <name>substrate</name>
    </ligand>
</feature>
<keyword evidence="4 8" id="KW-0479">Metal-binding</keyword>
<keyword evidence="8" id="KW-0368">Histidine biosynthesis</keyword>
<dbReference type="InterPro" id="IPR016161">
    <property type="entry name" value="Ald_DH/histidinol_DH"/>
</dbReference>
<dbReference type="Pfam" id="PF00815">
    <property type="entry name" value="Histidinol_dh"/>
    <property type="match status" value="1"/>
</dbReference>
<comment type="function">
    <text evidence="1 8">Catalyzes the sequential NAD-dependent oxidations of L-histidinol to L-histidinaldehyde and then to L-histidine.</text>
</comment>
<dbReference type="EMBL" id="CP062796">
    <property type="protein sequence ID" value="QUL97612.1"/>
    <property type="molecule type" value="Genomic_DNA"/>
</dbReference>
<evidence type="ECO:0000256" key="7">
    <source>
        <dbReference type="ARBA" id="ARBA00049489"/>
    </source>
</evidence>
<feature type="binding site" evidence="8 12">
    <location>
        <position position="356"/>
    </location>
    <ligand>
        <name>substrate</name>
    </ligand>
</feature>
<evidence type="ECO:0000256" key="6">
    <source>
        <dbReference type="ARBA" id="ARBA00023002"/>
    </source>
</evidence>
<feature type="binding site" evidence="8 12">
    <location>
        <position position="323"/>
    </location>
    <ligand>
        <name>substrate</name>
    </ligand>
</feature>
<evidence type="ECO:0000256" key="12">
    <source>
        <dbReference type="PIRSR" id="PIRSR000099-3"/>
    </source>
</evidence>
<feature type="binding site" evidence="8 12">
    <location>
        <position position="410"/>
    </location>
    <ligand>
        <name>substrate</name>
    </ligand>
</feature>
<comment type="cofactor">
    <cofactor evidence="8 13">
        <name>Zn(2+)</name>
        <dbReference type="ChEBI" id="CHEBI:29105"/>
    </cofactor>
    <text evidence="8 13">Binds 1 zinc ion per subunit.</text>
</comment>
<evidence type="ECO:0000256" key="13">
    <source>
        <dbReference type="PIRSR" id="PIRSR000099-4"/>
    </source>
</evidence>
<comment type="pathway">
    <text evidence="8">Amino-acid biosynthesis; L-histidine biosynthesis; L-histidine from 5-phospho-alpha-D-ribose 1-diphosphate: step 9/9.</text>
</comment>
<evidence type="ECO:0000256" key="9">
    <source>
        <dbReference type="PIRNR" id="PIRNR000099"/>
    </source>
</evidence>
<comment type="catalytic activity">
    <reaction evidence="7 8">
        <text>L-histidinol + 2 NAD(+) + H2O = L-histidine + 2 NADH + 3 H(+)</text>
        <dbReference type="Rhea" id="RHEA:20641"/>
        <dbReference type="ChEBI" id="CHEBI:15377"/>
        <dbReference type="ChEBI" id="CHEBI:15378"/>
        <dbReference type="ChEBI" id="CHEBI:57540"/>
        <dbReference type="ChEBI" id="CHEBI:57595"/>
        <dbReference type="ChEBI" id="CHEBI:57699"/>
        <dbReference type="ChEBI" id="CHEBI:57945"/>
        <dbReference type="EC" id="1.1.1.23"/>
    </reaction>
</comment>
<evidence type="ECO:0000256" key="11">
    <source>
        <dbReference type="PIRSR" id="PIRSR000099-2"/>
    </source>
</evidence>
<dbReference type="InterPro" id="IPR012131">
    <property type="entry name" value="Hstdl_DH"/>
</dbReference>
<feature type="binding site" evidence="8 11">
    <location>
        <position position="124"/>
    </location>
    <ligand>
        <name>NAD(+)</name>
        <dbReference type="ChEBI" id="CHEBI:57540"/>
    </ligand>
</feature>
<dbReference type="Gene3D" id="3.40.50.1980">
    <property type="entry name" value="Nitrogenase molybdenum iron protein domain"/>
    <property type="match status" value="2"/>
</dbReference>
<dbReference type="PANTHER" id="PTHR21256">
    <property type="entry name" value="HISTIDINOL DEHYDROGENASE HDH"/>
    <property type="match status" value="1"/>
</dbReference>
<evidence type="ECO:0000256" key="8">
    <source>
        <dbReference type="HAMAP-Rule" id="MF_01024"/>
    </source>
</evidence>
<dbReference type="GO" id="GO:0000105">
    <property type="term" value="P:L-histidine biosynthetic process"/>
    <property type="evidence" value="ECO:0007669"/>
    <property type="project" value="UniProtKB-UniRule"/>
</dbReference>
<evidence type="ECO:0000256" key="2">
    <source>
        <dbReference type="ARBA" id="ARBA00010178"/>
    </source>
</evidence>
<keyword evidence="5 8" id="KW-0862">Zinc</keyword>
<organism evidence="15">
    <name type="scientific">Candidatus Fermentithermobacillus carboniphilus</name>
    <dbReference type="NCBI Taxonomy" id="3085328"/>
    <lineage>
        <taxon>Bacteria</taxon>
        <taxon>Bacillati</taxon>
        <taxon>Bacillota</taxon>
        <taxon>Candidatus Fermentithermobacillia</taxon>
        <taxon>Candidatus Fermentithermobacillales</taxon>
        <taxon>Candidatus Fermentithermobacillaceae</taxon>
        <taxon>Candidatus Fermentithermobacillus</taxon>
    </lineage>
</organism>
<dbReference type="SUPFAM" id="SSF53720">
    <property type="entry name" value="ALDH-like"/>
    <property type="match status" value="1"/>
</dbReference>
<sequence length="427" mass="46264">MKIWRGDEFVRAVPRKRLFDLDAFEDDVRMIIRDVRNRGDEALIEYAARFDGLNLRLGEIQVSAEEISQAYRAVDEDFVRSLKVAMENIQRYYEQQLSRSWMTVTREGTVLGKIYIPVEKVGIYVPGGAARYPSSVLMTALPAKVAGVKETVMCTPAASSGKVDPHVLVAADLAGVKRVFRVGGAQAIAAMAFGTESIPPVDMIVGPGNVYVTVAKKLVYGQVGIDMLAGPSEIAVLCDYTANPVIVAADLLSQAEHDVYASAILVTASERLAETVQEELAARLDKVSRRDIVARSLENRGAIVLVENMEEGIEVINHYAPEHLELLVEKPFELLGQIKNVGTIFVGPYSAEALGDYTAGPSHVLPTGGTAKYASGLGIETFLKVSNVVAVSREGFLALKDATKKLAEVEGLDAHKASIETREGVLC</sequence>
<feature type="binding site" evidence="8 11">
    <location>
        <position position="209"/>
    </location>
    <ligand>
        <name>NAD(+)</name>
        <dbReference type="ChEBI" id="CHEBI:57540"/>
    </ligand>
</feature>
<dbReference type="GO" id="GO:0051287">
    <property type="term" value="F:NAD binding"/>
    <property type="evidence" value="ECO:0007669"/>
    <property type="project" value="InterPro"/>
</dbReference>
<gene>
    <name evidence="8 15" type="primary">hisD</name>
    <name evidence="15" type="ORF">IMF26_05625</name>
</gene>
<dbReference type="GO" id="GO:0008270">
    <property type="term" value="F:zinc ion binding"/>
    <property type="evidence" value="ECO:0007669"/>
    <property type="project" value="UniProtKB-UniRule"/>
</dbReference>
<feature type="binding site" evidence="8 11">
    <location>
        <position position="186"/>
    </location>
    <ligand>
        <name>NAD(+)</name>
        <dbReference type="ChEBI" id="CHEBI:57540"/>
    </ligand>
</feature>
<feature type="binding site" evidence="8 12">
    <location>
        <position position="254"/>
    </location>
    <ligand>
        <name>substrate</name>
    </ligand>
</feature>
<feature type="active site" description="Proton acceptor" evidence="8 10">
    <location>
        <position position="323"/>
    </location>
</feature>
<dbReference type="EC" id="1.1.1.23" evidence="3 8"/>
<accession>A0AAT9LBD9</accession>
<feature type="active site" description="Proton acceptor" evidence="8 10">
    <location>
        <position position="322"/>
    </location>
</feature>
<feature type="binding site" evidence="8 13">
    <location>
        <position position="257"/>
    </location>
    <ligand>
        <name>Zn(2+)</name>
        <dbReference type="ChEBI" id="CHEBI:29105"/>
    </ligand>
</feature>
<evidence type="ECO:0000256" key="5">
    <source>
        <dbReference type="ARBA" id="ARBA00022833"/>
    </source>
</evidence>
<feature type="binding site" evidence="8 13">
    <location>
        <position position="356"/>
    </location>
    <ligand>
        <name>Zn(2+)</name>
        <dbReference type="ChEBI" id="CHEBI:29105"/>
    </ligand>
</feature>
<dbReference type="NCBIfam" id="TIGR00069">
    <property type="entry name" value="hisD"/>
    <property type="match status" value="1"/>
</dbReference>
<dbReference type="PANTHER" id="PTHR21256:SF2">
    <property type="entry name" value="HISTIDINE BIOSYNTHESIS TRIFUNCTIONAL PROTEIN"/>
    <property type="match status" value="1"/>
</dbReference>
<dbReference type="AlphaFoldDB" id="A0AAT9LBD9"/>
<protein>
    <recommendedName>
        <fullName evidence="3 8">Histidinol dehydrogenase</fullName>
        <shortName evidence="8">HDH</shortName>
        <ecNumber evidence="3 8">1.1.1.23</ecNumber>
    </recommendedName>
</protein>
<dbReference type="CDD" id="cd06572">
    <property type="entry name" value="Histidinol_dh"/>
    <property type="match status" value="1"/>
</dbReference>
<comment type="similarity">
    <text evidence="2 8 9 14">Belongs to the histidinol dehydrogenase family.</text>
</comment>
<dbReference type="KEGG" id="fcz:IMF26_05625"/>
<keyword evidence="6 8" id="KW-0560">Oxidoreductase</keyword>
<proteinExistence type="inferred from homology"/>
<dbReference type="PRINTS" id="PR00083">
    <property type="entry name" value="HOLDHDRGNASE"/>
</dbReference>